<organism evidence="1 2">
    <name type="scientific">Olea europaea subsp. europaea</name>
    <dbReference type="NCBI Taxonomy" id="158383"/>
    <lineage>
        <taxon>Eukaryota</taxon>
        <taxon>Viridiplantae</taxon>
        <taxon>Streptophyta</taxon>
        <taxon>Embryophyta</taxon>
        <taxon>Tracheophyta</taxon>
        <taxon>Spermatophyta</taxon>
        <taxon>Magnoliopsida</taxon>
        <taxon>eudicotyledons</taxon>
        <taxon>Gunneridae</taxon>
        <taxon>Pentapetalae</taxon>
        <taxon>asterids</taxon>
        <taxon>lamiids</taxon>
        <taxon>Lamiales</taxon>
        <taxon>Oleaceae</taxon>
        <taxon>Oleeae</taxon>
        <taxon>Olea</taxon>
    </lineage>
</organism>
<evidence type="ECO:0000313" key="2">
    <source>
        <dbReference type="Proteomes" id="UP000594638"/>
    </source>
</evidence>
<proteinExistence type="predicted"/>
<feature type="non-terminal residue" evidence="1">
    <location>
        <position position="1"/>
    </location>
</feature>
<evidence type="ECO:0000313" key="1">
    <source>
        <dbReference type="EMBL" id="CAA3028872.1"/>
    </source>
</evidence>
<comment type="caution">
    <text evidence="1">The sequence shown here is derived from an EMBL/GenBank/DDBJ whole genome shotgun (WGS) entry which is preliminary data.</text>
</comment>
<reference evidence="1 2" key="1">
    <citation type="submission" date="2019-12" db="EMBL/GenBank/DDBJ databases">
        <authorList>
            <person name="Alioto T."/>
            <person name="Alioto T."/>
            <person name="Gomez Garrido J."/>
        </authorList>
    </citation>
    <scope>NUCLEOTIDE SEQUENCE [LARGE SCALE GENOMIC DNA]</scope>
</reference>
<gene>
    <name evidence="1" type="ORF">OLEA9_A020499</name>
</gene>
<dbReference type="Gramene" id="OE9A020499T1">
    <property type="protein sequence ID" value="OE9A020499C1"/>
    <property type="gene ID" value="OE9A020499"/>
</dbReference>
<name>A0A8S0VGU8_OLEEU</name>
<sequence>FNWQIVFINITTTPPRPLPPPPSTPQIDALKLIATLRFCNNRDKEVHRSTYACHDEARQEALSFPTLAERRPMVVYDDGDVRW</sequence>
<keyword evidence="2" id="KW-1185">Reference proteome</keyword>
<accession>A0A8S0VGU8</accession>
<dbReference type="EMBL" id="CACTIH010009274">
    <property type="protein sequence ID" value="CAA3028872.1"/>
    <property type="molecule type" value="Genomic_DNA"/>
</dbReference>
<protein>
    <submittedName>
        <fullName evidence="1">Uncharacterized protein</fullName>
    </submittedName>
</protein>
<dbReference type="AlphaFoldDB" id="A0A8S0VGU8"/>
<dbReference type="Proteomes" id="UP000594638">
    <property type="component" value="Unassembled WGS sequence"/>
</dbReference>